<comment type="similarity">
    <text evidence="1">Belongs to the glutaminase PdxT/SNO family.</text>
</comment>
<dbReference type="EC" id="3.5.1.2" evidence="2"/>
<evidence type="ECO:0000313" key="8">
    <source>
        <dbReference type="EMBL" id="CAB4654785.1"/>
    </source>
</evidence>
<evidence type="ECO:0000256" key="6">
    <source>
        <dbReference type="ARBA" id="ARBA00023239"/>
    </source>
</evidence>
<dbReference type="GO" id="GO:1903600">
    <property type="term" value="C:glutaminase complex"/>
    <property type="evidence" value="ECO:0007669"/>
    <property type="project" value="TreeGrafter"/>
</dbReference>
<dbReference type="GO" id="GO:0008614">
    <property type="term" value="P:pyridoxine metabolic process"/>
    <property type="evidence" value="ECO:0007669"/>
    <property type="project" value="TreeGrafter"/>
</dbReference>
<dbReference type="PROSITE" id="PS01236">
    <property type="entry name" value="PDXT_SNO_1"/>
    <property type="match status" value="1"/>
</dbReference>
<dbReference type="GO" id="GO:0005829">
    <property type="term" value="C:cytosol"/>
    <property type="evidence" value="ECO:0007669"/>
    <property type="project" value="TreeGrafter"/>
</dbReference>
<dbReference type="PANTHER" id="PTHR31559:SF0">
    <property type="entry name" value="PYRIDOXAL 5'-PHOSPHATE SYNTHASE SUBUNIT SNO1-RELATED"/>
    <property type="match status" value="1"/>
</dbReference>
<proteinExistence type="inferred from homology"/>
<evidence type="ECO:0000256" key="4">
    <source>
        <dbReference type="ARBA" id="ARBA00022898"/>
    </source>
</evidence>
<keyword evidence="3" id="KW-0378">Hydrolase</keyword>
<accession>A0A6J6L370</accession>
<dbReference type="PROSITE" id="PS51273">
    <property type="entry name" value="GATASE_TYPE_1"/>
    <property type="match status" value="1"/>
</dbReference>
<dbReference type="Pfam" id="PF01174">
    <property type="entry name" value="SNO"/>
    <property type="match status" value="1"/>
</dbReference>
<dbReference type="GO" id="GO:0016829">
    <property type="term" value="F:lyase activity"/>
    <property type="evidence" value="ECO:0007669"/>
    <property type="project" value="UniProtKB-KW"/>
</dbReference>
<keyword evidence="5" id="KW-0315">Glutamine amidotransferase</keyword>
<dbReference type="Gene3D" id="3.40.50.880">
    <property type="match status" value="1"/>
</dbReference>
<dbReference type="GO" id="GO:0004359">
    <property type="term" value="F:glutaminase activity"/>
    <property type="evidence" value="ECO:0007669"/>
    <property type="project" value="UniProtKB-EC"/>
</dbReference>
<organism evidence="8">
    <name type="scientific">freshwater metagenome</name>
    <dbReference type="NCBI Taxonomy" id="449393"/>
    <lineage>
        <taxon>unclassified sequences</taxon>
        <taxon>metagenomes</taxon>
        <taxon>ecological metagenomes</taxon>
    </lineage>
</organism>
<dbReference type="PROSITE" id="PS51130">
    <property type="entry name" value="PDXT_SNO_2"/>
    <property type="match status" value="1"/>
</dbReference>
<evidence type="ECO:0000256" key="2">
    <source>
        <dbReference type="ARBA" id="ARBA00012918"/>
    </source>
</evidence>
<dbReference type="AlphaFoldDB" id="A0A6J6L370"/>
<protein>
    <recommendedName>
        <fullName evidence="2">glutaminase</fullName>
        <ecNumber evidence="2">3.5.1.2</ecNumber>
    </recommendedName>
</protein>
<reference evidence="8" key="1">
    <citation type="submission" date="2020-05" db="EMBL/GenBank/DDBJ databases">
        <authorList>
            <person name="Chiriac C."/>
            <person name="Salcher M."/>
            <person name="Ghai R."/>
            <person name="Kavagutti S V."/>
        </authorList>
    </citation>
    <scope>NUCLEOTIDE SEQUENCE</scope>
</reference>
<gene>
    <name evidence="8" type="ORF">UFOPK2237_00725</name>
</gene>
<dbReference type="InterPro" id="IPR029062">
    <property type="entry name" value="Class_I_gatase-like"/>
</dbReference>
<dbReference type="InterPro" id="IPR002161">
    <property type="entry name" value="PdxT/SNO"/>
</dbReference>
<keyword evidence="6" id="KW-0456">Lyase</keyword>
<evidence type="ECO:0000256" key="1">
    <source>
        <dbReference type="ARBA" id="ARBA00008345"/>
    </source>
</evidence>
<name>A0A6J6L370_9ZZZZ</name>
<comment type="catalytic activity">
    <reaction evidence="7">
        <text>L-glutamine + H2O = L-glutamate + NH4(+)</text>
        <dbReference type="Rhea" id="RHEA:15889"/>
        <dbReference type="ChEBI" id="CHEBI:15377"/>
        <dbReference type="ChEBI" id="CHEBI:28938"/>
        <dbReference type="ChEBI" id="CHEBI:29985"/>
        <dbReference type="ChEBI" id="CHEBI:58359"/>
        <dbReference type="EC" id="3.5.1.2"/>
    </reaction>
</comment>
<evidence type="ECO:0000256" key="3">
    <source>
        <dbReference type="ARBA" id="ARBA00022801"/>
    </source>
</evidence>
<dbReference type="FunFam" id="3.40.50.880:FF:000010">
    <property type="entry name" value="uncharacterized protein LOC100176842 isoform X2"/>
    <property type="match status" value="1"/>
</dbReference>
<evidence type="ECO:0000256" key="5">
    <source>
        <dbReference type="ARBA" id="ARBA00022962"/>
    </source>
</evidence>
<dbReference type="GO" id="GO:0042823">
    <property type="term" value="P:pyridoxal phosphate biosynthetic process"/>
    <property type="evidence" value="ECO:0007669"/>
    <property type="project" value="InterPro"/>
</dbReference>
<dbReference type="PANTHER" id="PTHR31559">
    <property type="entry name" value="PYRIDOXAL 5'-PHOSPHATE SYNTHASE SUBUNIT SNO"/>
    <property type="match status" value="1"/>
</dbReference>
<dbReference type="NCBIfam" id="TIGR03800">
    <property type="entry name" value="PLP_synth_Pdx2"/>
    <property type="match status" value="1"/>
</dbReference>
<dbReference type="EMBL" id="CAEZWI010000081">
    <property type="protein sequence ID" value="CAB4654785.1"/>
    <property type="molecule type" value="Genomic_DNA"/>
</dbReference>
<dbReference type="PIRSF" id="PIRSF005639">
    <property type="entry name" value="Glut_amidoT_SNO"/>
    <property type="match status" value="1"/>
</dbReference>
<sequence length="201" mass="21561">MSPVIGVLAIQGDVREHARCLEQLDVDVRLVKTAEQLKGIAGLVIPGGESTTMSILAVKNNLFGPLRELRTQIPMYGSCAGLIMLADAISDGRADQETIGGLNITAKRNAFGRQVDSFEIDLHIPAIGEPDYHAVFIRAPLVEAASSAVEVLAAIPADKSLTGTDQVVAVRQGNLMATSFHPEITSDLRIHKYFVDMVRSA</sequence>
<dbReference type="SUPFAM" id="SSF52317">
    <property type="entry name" value="Class I glutamine amidotransferase-like"/>
    <property type="match status" value="1"/>
</dbReference>
<evidence type="ECO:0000256" key="7">
    <source>
        <dbReference type="ARBA" id="ARBA00049534"/>
    </source>
</evidence>
<dbReference type="CDD" id="cd01749">
    <property type="entry name" value="GATase1_PB"/>
    <property type="match status" value="1"/>
</dbReference>
<dbReference type="HAMAP" id="MF_01615">
    <property type="entry name" value="PdxT"/>
    <property type="match status" value="1"/>
</dbReference>
<dbReference type="InterPro" id="IPR021196">
    <property type="entry name" value="PdxT/SNO_CS"/>
</dbReference>
<keyword evidence="4" id="KW-0663">Pyridoxal phosphate</keyword>